<dbReference type="EMBL" id="CP002666">
    <property type="protein sequence ID" value="AEE46124.1"/>
    <property type="molecule type" value="Genomic_DNA"/>
</dbReference>
<proteinExistence type="predicted"/>
<dbReference type="Gene3D" id="3.30.70.60">
    <property type="match status" value="1"/>
</dbReference>
<feature type="region of interest" description="Disordered" evidence="1">
    <location>
        <begin position="122"/>
        <end position="157"/>
    </location>
</feature>
<dbReference type="HOGENOM" id="CLU_1068299_0_0_11"/>
<dbReference type="STRING" id="590998.Celf_1994"/>
<dbReference type="InterPro" id="IPR014717">
    <property type="entry name" value="Transl_elong_EF1B/ribsomal_bS6"/>
</dbReference>
<keyword evidence="3" id="KW-1185">Reference proteome</keyword>
<evidence type="ECO:0000313" key="2">
    <source>
        <dbReference type="EMBL" id="AEE46124.1"/>
    </source>
</evidence>
<organism evidence="2 3">
    <name type="scientific">Cellulomonas fimi (strain ATCC 484 / DSM 20113 / JCM 1341 / CCUG 24087 / LMG 16345 / NBRC 15513 / NCIMB 8980 / NCTC 7547 / NRS-133)</name>
    <dbReference type="NCBI Taxonomy" id="590998"/>
    <lineage>
        <taxon>Bacteria</taxon>
        <taxon>Bacillati</taxon>
        <taxon>Actinomycetota</taxon>
        <taxon>Actinomycetes</taxon>
        <taxon>Micrococcales</taxon>
        <taxon>Cellulomonadaceae</taxon>
        <taxon>Cellulomonas</taxon>
    </lineage>
</organism>
<dbReference type="eggNOG" id="COG3167">
    <property type="taxonomic scope" value="Bacteria"/>
</dbReference>
<gene>
    <name evidence="2" type="ordered locus">Celf_1994</name>
</gene>
<reference evidence="2 3" key="1">
    <citation type="submission" date="2011-04" db="EMBL/GenBank/DDBJ databases">
        <title>Complete sequence of Cellulomonas fimi ATCC 484.</title>
        <authorList>
            <consortium name="US DOE Joint Genome Institute"/>
            <person name="Lucas S."/>
            <person name="Han J."/>
            <person name="Lapidus A."/>
            <person name="Cheng J.-F."/>
            <person name="Goodwin L."/>
            <person name="Pitluck S."/>
            <person name="Peters L."/>
            <person name="Chertkov O."/>
            <person name="Detter J.C."/>
            <person name="Han C."/>
            <person name="Tapia R."/>
            <person name="Land M."/>
            <person name="Hauser L."/>
            <person name="Kyrpides N."/>
            <person name="Ivanova N."/>
            <person name="Ovchinnikova G."/>
            <person name="Pagani I."/>
            <person name="Mead D."/>
            <person name="Brumm P."/>
            <person name="Woyke T."/>
        </authorList>
    </citation>
    <scope>NUCLEOTIDE SEQUENCE [LARGE SCALE GENOMIC DNA]</scope>
    <source>
        <strain evidence="3">ATCC 484 / DSM 20113 / JCM 1341 / NBRC 15513 / NCIMB 8980 / NCTC 7547</strain>
    </source>
</reference>
<sequence>MSGAKKSTWIGGTVFVALVLAAAAWFFAISPTLAAAAEVRDEVEQTNTFNDLLEMRVAKLAADFEKLPEYRAQLESIRTQIPADAELAAYVRELDAIATAHSVTITAVSPGTPELVTVVVQQPAAPEPTTTEGEEPTGTDAEQAAEAGAGTTTAAPATPPSFTAIPFSITVLGTYDNVLAFVADLQAGTPRLMYVGGLLGTSQKAAEAGGGKPATADGDLELVITGQTYVLPDALAAAQPVDPAAPVPALPGAVPGKNPLVPVPGR</sequence>
<evidence type="ECO:0000256" key="1">
    <source>
        <dbReference type="SAM" id="MobiDB-lite"/>
    </source>
</evidence>
<evidence type="ECO:0000313" key="3">
    <source>
        <dbReference type="Proteomes" id="UP000008460"/>
    </source>
</evidence>
<feature type="compositionally biased region" description="Low complexity" evidence="1">
    <location>
        <begin position="138"/>
        <end position="157"/>
    </location>
</feature>
<name>F4H077_CELFA</name>
<dbReference type="Proteomes" id="UP000008460">
    <property type="component" value="Chromosome"/>
</dbReference>
<dbReference type="KEGG" id="cfi:Celf_1994"/>
<protein>
    <recommendedName>
        <fullName evidence="4">Tfp pilus assembly protein PilO</fullName>
    </recommendedName>
</protein>
<accession>F4H077</accession>
<dbReference type="RefSeq" id="WP_013771150.1">
    <property type="nucleotide sequence ID" value="NC_015514.1"/>
</dbReference>
<evidence type="ECO:0008006" key="4">
    <source>
        <dbReference type="Google" id="ProtNLM"/>
    </source>
</evidence>
<dbReference type="AlphaFoldDB" id="F4H077"/>